<dbReference type="Pfam" id="PF13579">
    <property type="entry name" value="Glyco_trans_4_4"/>
    <property type="match status" value="1"/>
</dbReference>
<dbReference type="EMBL" id="VFFF01000001">
    <property type="protein sequence ID" value="TNY32259.1"/>
    <property type="molecule type" value="Genomic_DNA"/>
</dbReference>
<proteinExistence type="predicted"/>
<dbReference type="SUPFAM" id="SSF53756">
    <property type="entry name" value="UDP-Glycosyltransferase/glycogen phosphorylase"/>
    <property type="match status" value="1"/>
</dbReference>
<keyword evidence="3" id="KW-0808">Transferase</keyword>
<name>A0A5C5GE69_9RHOB</name>
<reference evidence="3 4" key="1">
    <citation type="submission" date="2019-06" db="EMBL/GenBank/DDBJ databases">
        <title>Genome of new Rhodobacteraceae sp. SM1903.</title>
        <authorList>
            <person name="Ren X."/>
        </authorList>
    </citation>
    <scope>NUCLEOTIDE SEQUENCE [LARGE SCALE GENOMIC DNA]</scope>
    <source>
        <strain evidence="3 4">SM1903</strain>
    </source>
</reference>
<keyword evidence="4" id="KW-1185">Reference proteome</keyword>
<comment type="caution">
    <text evidence="3">The sequence shown here is derived from an EMBL/GenBank/DDBJ whole genome shotgun (WGS) entry which is preliminary data.</text>
</comment>
<sequence>MNATTTSAEALRIGIFVPWITLGRGGTENVGQMMANAMQARGHRVTVFTFDDKAGPSRWPLQEGIELVHLPEAAGVPGDRAMAVAVASRSLDLLVGLHMNRTLLRYAAVAQKVGIPLVLSEHIDPRFPEWHGSNSATERQAAFFGATLVHLLVDAFTATVTPFLQDRVRVIPNTIAEPEALAAPGREDAKTRTILTVARLVPRKNVAALVEAFARVAPDHADWTLKIVGTGPERRALQRLAKTLGVNGQVDFAGATDDPYPDYAAAEIFVLPSFFEGFPMSTLEAMAHGLPLIGMAICNGVNEQVVPGENGYLCGENGPDLSTALAALMADRGARSRMGQASRDRYLANYSNDVIFDRWDAMFREAVSLGPVSATAGPAEILSVRLAEATWGTDDLLLPAASGGGARV</sequence>
<dbReference type="InterPro" id="IPR001296">
    <property type="entry name" value="Glyco_trans_1"/>
</dbReference>
<dbReference type="Gene3D" id="3.40.50.2000">
    <property type="entry name" value="Glycogen Phosphorylase B"/>
    <property type="match status" value="2"/>
</dbReference>
<accession>A0A5C5GE69</accession>
<dbReference type="Pfam" id="PF00534">
    <property type="entry name" value="Glycos_transf_1"/>
    <property type="match status" value="1"/>
</dbReference>
<dbReference type="GO" id="GO:0016757">
    <property type="term" value="F:glycosyltransferase activity"/>
    <property type="evidence" value="ECO:0007669"/>
    <property type="project" value="InterPro"/>
</dbReference>
<dbReference type="PANTHER" id="PTHR12526:SF631">
    <property type="entry name" value="BLL6306 PROTEIN"/>
    <property type="match status" value="1"/>
</dbReference>
<evidence type="ECO:0000313" key="4">
    <source>
        <dbReference type="Proteomes" id="UP000314011"/>
    </source>
</evidence>
<evidence type="ECO:0000313" key="3">
    <source>
        <dbReference type="EMBL" id="TNY32259.1"/>
    </source>
</evidence>
<dbReference type="AlphaFoldDB" id="A0A5C5GE69"/>
<feature type="domain" description="Glycosyl transferase family 1" evidence="1">
    <location>
        <begin position="186"/>
        <end position="344"/>
    </location>
</feature>
<gene>
    <name evidence="3" type="ORF">FHY64_02895</name>
</gene>
<protein>
    <submittedName>
        <fullName evidence="3">Glycosyltransferase family 4 protein</fullName>
    </submittedName>
</protein>
<evidence type="ECO:0000259" key="2">
    <source>
        <dbReference type="Pfam" id="PF13579"/>
    </source>
</evidence>
<dbReference type="InterPro" id="IPR028098">
    <property type="entry name" value="Glyco_trans_4-like_N"/>
</dbReference>
<dbReference type="Proteomes" id="UP000314011">
    <property type="component" value="Unassembled WGS sequence"/>
</dbReference>
<organism evidence="3 4">
    <name type="scientific">Pelagovum pacificum</name>
    <dbReference type="NCBI Taxonomy" id="2588711"/>
    <lineage>
        <taxon>Bacteria</taxon>
        <taxon>Pseudomonadati</taxon>
        <taxon>Pseudomonadota</taxon>
        <taxon>Alphaproteobacteria</taxon>
        <taxon>Rhodobacterales</taxon>
        <taxon>Paracoccaceae</taxon>
        <taxon>Pelagovum</taxon>
    </lineage>
</organism>
<feature type="domain" description="Glycosyltransferase subfamily 4-like N-terminal" evidence="2">
    <location>
        <begin position="25"/>
        <end position="159"/>
    </location>
</feature>
<evidence type="ECO:0000259" key="1">
    <source>
        <dbReference type="Pfam" id="PF00534"/>
    </source>
</evidence>
<dbReference type="PANTHER" id="PTHR12526">
    <property type="entry name" value="GLYCOSYLTRANSFERASE"/>
    <property type="match status" value="1"/>
</dbReference>
<dbReference type="RefSeq" id="WP_140192938.1">
    <property type="nucleotide sequence ID" value="NZ_CP065915.1"/>
</dbReference>
<dbReference type="OrthoDB" id="9790710at2"/>